<feature type="chain" id="PRO_5011764211" description="Excalibur calcium-binding domain-containing protein" evidence="1">
    <location>
        <begin position="26"/>
        <end position="124"/>
    </location>
</feature>
<organism evidence="2 3">
    <name type="scientific">Klenkia brasiliensis</name>
    <dbReference type="NCBI Taxonomy" id="333142"/>
    <lineage>
        <taxon>Bacteria</taxon>
        <taxon>Bacillati</taxon>
        <taxon>Actinomycetota</taxon>
        <taxon>Actinomycetes</taxon>
        <taxon>Geodermatophilales</taxon>
        <taxon>Geodermatophilaceae</taxon>
        <taxon>Klenkia</taxon>
    </lineage>
</organism>
<dbReference type="RefSeq" id="WP_091069103.1">
    <property type="nucleotide sequence ID" value="NZ_FNCF01000010.1"/>
</dbReference>
<keyword evidence="3" id="KW-1185">Reference proteome</keyword>
<gene>
    <name evidence="2" type="ORF">SAMN05660324_0022</name>
</gene>
<keyword evidence="1" id="KW-0732">Signal</keyword>
<dbReference type="EMBL" id="FNCF01000010">
    <property type="protein sequence ID" value="SDH14989.1"/>
    <property type="molecule type" value="Genomic_DNA"/>
</dbReference>
<sequence length="124" mass="11952">MRLRTALTVLAATGLTLCTTGTASAADLDCADFPNQAAAQANLDANPSDPNGLDANDNGRACEDYAYAASSGAQVSTRPQGAVAAGDGSASEGPGVLPYAVGGLALLGAAGAGVAARRSARATA</sequence>
<reference evidence="3" key="1">
    <citation type="submission" date="2016-10" db="EMBL/GenBank/DDBJ databases">
        <authorList>
            <person name="Varghese N."/>
            <person name="Submissions S."/>
        </authorList>
    </citation>
    <scope>NUCLEOTIDE SEQUENCE [LARGE SCALE GENOMIC DNA]</scope>
    <source>
        <strain evidence="3">DSM 44526</strain>
    </source>
</reference>
<proteinExistence type="predicted"/>
<evidence type="ECO:0000313" key="2">
    <source>
        <dbReference type="EMBL" id="SDH14989.1"/>
    </source>
</evidence>
<evidence type="ECO:0008006" key="4">
    <source>
        <dbReference type="Google" id="ProtNLM"/>
    </source>
</evidence>
<dbReference type="AlphaFoldDB" id="A0A1G8A231"/>
<feature type="signal peptide" evidence="1">
    <location>
        <begin position="1"/>
        <end position="25"/>
    </location>
</feature>
<name>A0A1G8A231_9ACTN</name>
<evidence type="ECO:0000256" key="1">
    <source>
        <dbReference type="SAM" id="SignalP"/>
    </source>
</evidence>
<protein>
    <recommendedName>
        <fullName evidence="4">Excalibur calcium-binding domain-containing protein</fullName>
    </recommendedName>
</protein>
<accession>A0A1G8A231</accession>
<evidence type="ECO:0000313" key="3">
    <source>
        <dbReference type="Proteomes" id="UP000198863"/>
    </source>
</evidence>
<dbReference type="OrthoDB" id="5681216at2"/>
<dbReference type="Proteomes" id="UP000198863">
    <property type="component" value="Unassembled WGS sequence"/>
</dbReference>